<evidence type="ECO:0000313" key="1">
    <source>
        <dbReference type="EMBL" id="NSL86623.1"/>
    </source>
</evidence>
<evidence type="ECO:0000313" key="2">
    <source>
        <dbReference type="Proteomes" id="UP000281028"/>
    </source>
</evidence>
<organism evidence="1 2">
    <name type="scientific">Chitinophaga solisilvae</name>
    <dbReference type="NCBI Taxonomy" id="1233460"/>
    <lineage>
        <taxon>Bacteria</taxon>
        <taxon>Pseudomonadati</taxon>
        <taxon>Bacteroidota</taxon>
        <taxon>Chitinophagia</taxon>
        <taxon>Chitinophagales</taxon>
        <taxon>Chitinophagaceae</taxon>
        <taxon>Chitinophaga</taxon>
    </lineage>
</organism>
<comment type="caution">
    <text evidence="1">The sequence shown here is derived from an EMBL/GenBank/DDBJ whole genome shotgun (WGS) entry which is preliminary data.</text>
</comment>
<dbReference type="Proteomes" id="UP000281028">
    <property type="component" value="Unassembled WGS sequence"/>
</dbReference>
<keyword evidence="2" id="KW-1185">Reference proteome</keyword>
<name>A0A3S1BNE2_9BACT</name>
<gene>
    <name evidence="1" type="ORF">ECE50_007265</name>
</gene>
<protein>
    <submittedName>
        <fullName evidence="1">Uncharacterized protein</fullName>
    </submittedName>
</protein>
<proteinExistence type="predicted"/>
<sequence>MEKHNITVMIKGKPYGLTITINRAAFETVYEVIPNVSDHVLQDFQPNSNTFTIDHTDTVEGSIRTVEGEQIARIIWLEILNKME</sequence>
<dbReference type="OrthoDB" id="675283at2"/>
<dbReference type="EMBL" id="RIAR02000001">
    <property type="protein sequence ID" value="NSL86623.1"/>
    <property type="molecule type" value="Genomic_DNA"/>
</dbReference>
<dbReference type="AlphaFoldDB" id="A0A3S1BNE2"/>
<dbReference type="RefSeq" id="WP_127035318.1">
    <property type="nucleotide sequence ID" value="NZ_JAABOK010000001.1"/>
</dbReference>
<reference evidence="1" key="1">
    <citation type="submission" date="2020-05" db="EMBL/GenBank/DDBJ databases">
        <title>Chitinophaga laudate sp. nov., isolated from a tropical peat swamp.</title>
        <authorList>
            <person name="Goh C.B.S."/>
            <person name="Lee M.S."/>
            <person name="Parimannan S."/>
            <person name="Pasbakhsh P."/>
            <person name="Yule C.M."/>
            <person name="Rajandas H."/>
            <person name="Loke S."/>
            <person name="Croft L."/>
            <person name="Tan J.B.L."/>
        </authorList>
    </citation>
    <scope>NUCLEOTIDE SEQUENCE</scope>
    <source>
        <strain evidence="1">Mgbs1</strain>
    </source>
</reference>
<accession>A0A3S1BNE2</accession>